<dbReference type="NCBIfam" id="TIGR01141">
    <property type="entry name" value="hisC"/>
    <property type="match status" value="1"/>
</dbReference>
<comment type="similarity">
    <text evidence="7">Belongs to the class-II pyridoxal-phosphate-dependent aminotransferase family. Histidinol-phosphate aminotransferase subfamily.</text>
</comment>
<organism evidence="9 10">
    <name type="scientific">Alicyclobacillus vulcanalis</name>
    <dbReference type="NCBI Taxonomy" id="252246"/>
    <lineage>
        <taxon>Bacteria</taxon>
        <taxon>Bacillati</taxon>
        <taxon>Bacillota</taxon>
        <taxon>Bacilli</taxon>
        <taxon>Bacillales</taxon>
        <taxon>Alicyclobacillaceae</taxon>
        <taxon>Alicyclobacillus</taxon>
    </lineage>
</organism>
<feature type="domain" description="Aminotransferase class I/classII large" evidence="8">
    <location>
        <begin position="35"/>
        <end position="360"/>
    </location>
</feature>
<keyword evidence="3 7" id="KW-0032">Aminotransferase</keyword>
<sequence>MGTGSILGRGSLAHVDRYVPGKPIEEVERELGLSRVVKLASNENAYGCSPKAVAAMTEEMARIPLYPESSSPALARKLAAKLGVREDQLFFGNGSDEIISLLARAFLEPGDEVVMADPTFSRYEQNVAIEGGVAVKVPCRDGVHDLDAMLGALTSKTKLVFVCNPNNPTGTTVGAEPLRAFIERVPSDVVLVVDEAYYEYVTAEDYLQTLPILDTHPNLVVLRTFSKIYGLAGLRIGYAALHPDVASILHKVRGPFNTSRLAQVAALASLDDPDFVAMCRAQNAAERDRVARALSDMGLFVYPSQTNFLLFEVPGTGAAVAERLLHQGVIVRAGEGLGVPGTVRVSLGTPEENDVFLQALVQSLN</sequence>
<comment type="catalytic activity">
    <reaction evidence="7">
        <text>L-histidinol phosphate + 2-oxoglutarate = 3-(imidazol-4-yl)-2-oxopropyl phosphate + L-glutamate</text>
        <dbReference type="Rhea" id="RHEA:23744"/>
        <dbReference type="ChEBI" id="CHEBI:16810"/>
        <dbReference type="ChEBI" id="CHEBI:29985"/>
        <dbReference type="ChEBI" id="CHEBI:57766"/>
        <dbReference type="ChEBI" id="CHEBI:57980"/>
        <dbReference type="EC" id="2.6.1.9"/>
    </reaction>
</comment>
<dbReference type="InterPro" id="IPR015424">
    <property type="entry name" value="PyrdxlP-dep_Trfase"/>
</dbReference>
<dbReference type="EMBL" id="FTOO01000007">
    <property type="protein sequence ID" value="SIS94734.1"/>
    <property type="molecule type" value="Genomic_DNA"/>
</dbReference>
<dbReference type="InterPro" id="IPR004839">
    <property type="entry name" value="Aminotransferase_I/II_large"/>
</dbReference>
<dbReference type="CDD" id="cd00609">
    <property type="entry name" value="AAT_like"/>
    <property type="match status" value="1"/>
</dbReference>
<dbReference type="Gene3D" id="3.90.1150.10">
    <property type="entry name" value="Aspartate Aminotransferase, domain 1"/>
    <property type="match status" value="1"/>
</dbReference>
<evidence type="ECO:0000256" key="2">
    <source>
        <dbReference type="ARBA" id="ARBA00011738"/>
    </source>
</evidence>
<dbReference type="SUPFAM" id="SSF53383">
    <property type="entry name" value="PLP-dependent transferases"/>
    <property type="match status" value="1"/>
</dbReference>
<dbReference type="InterPro" id="IPR005861">
    <property type="entry name" value="HisP_aminotrans"/>
</dbReference>
<dbReference type="InterPro" id="IPR015422">
    <property type="entry name" value="PyrdxlP-dep_Trfase_small"/>
</dbReference>
<proteinExistence type="inferred from homology"/>
<dbReference type="STRING" id="252246.SAMN05421799_107150"/>
<evidence type="ECO:0000313" key="10">
    <source>
        <dbReference type="Proteomes" id="UP000186156"/>
    </source>
</evidence>
<dbReference type="GO" id="GO:0004400">
    <property type="term" value="F:histidinol-phosphate transaminase activity"/>
    <property type="evidence" value="ECO:0007669"/>
    <property type="project" value="UniProtKB-UniRule"/>
</dbReference>
<evidence type="ECO:0000256" key="7">
    <source>
        <dbReference type="HAMAP-Rule" id="MF_01023"/>
    </source>
</evidence>
<evidence type="ECO:0000256" key="6">
    <source>
        <dbReference type="ARBA" id="ARBA00023102"/>
    </source>
</evidence>
<reference evidence="10" key="1">
    <citation type="submission" date="2017-01" db="EMBL/GenBank/DDBJ databases">
        <authorList>
            <person name="Varghese N."/>
            <person name="Submissions S."/>
        </authorList>
    </citation>
    <scope>NUCLEOTIDE SEQUENCE [LARGE SCALE GENOMIC DNA]</scope>
    <source>
        <strain evidence="10">DSM 16176</strain>
    </source>
</reference>
<dbReference type="GO" id="GO:0000105">
    <property type="term" value="P:L-histidine biosynthetic process"/>
    <property type="evidence" value="ECO:0007669"/>
    <property type="project" value="UniProtKB-UniRule"/>
</dbReference>
<dbReference type="InterPro" id="IPR050106">
    <property type="entry name" value="HistidinolP_aminotransfase"/>
</dbReference>
<comment type="subunit">
    <text evidence="2 7">Homodimer.</text>
</comment>
<comment type="cofactor">
    <cofactor evidence="1 7">
        <name>pyridoxal 5'-phosphate</name>
        <dbReference type="ChEBI" id="CHEBI:597326"/>
    </cofactor>
</comment>
<evidence type="ECO:0000256" key="5">
    <source>
        <dbReference type="ARBA" id="ARBA00022898"/>
    </source>
</evidence>
<dbReference type="EC" id="2.6.1.9" evidence="7"/>
<comment type="pathway">
    <text evidence="7">Amino-acid biosynthesis; L-histidine biosynthesis; L-histidine from 5-phospho-alpha-D-ribose 1-diphosphate: step 7/9.</text>
</comment>
<dbReference type="Pfam" id="PF00155">
    <property type="entry name" value="Aminotran_1_2"/>
    <property type="match status" value="1"/>
</dbReference>
<evidence type="ECO:0000256" key="4">
    <source>
        <dbReference type="ARBA" id="ARBA00022679"/>
    </source>
</evidence>
<dbReference type="GO" id="GO:0030170">
    <property type="term" value="F:pyridoxal phosphate binding"/>
    <property type="evidence" value="ECO:0007669"/>
    <property type="project" value="InterPro"/>
</dbReference>
<accession>A0A1N7N8P3</accession>
<dbReference type="AlphaFoldDB" id="A0A1N7N8P3"/>
<name>A0A1N7N8P3_9BACL</name>
<keyword evidence="10" id="KW-1185">Reference proteome</keyword>
<dbReference type="UniPathway" id="UPA00031">
    <property type="reaction ID" value="UER00012"/>
</dbReference>
<keyword evidence="6 7" id="KW-0368">Histidine biosynthesis</keyword>
<dbReference type="HAMAP" id="MF_01023">
    <property type="entry name" value="HisC_aminotrans_2"/>
    <property type="match status" value="1"/>
</dbReference>
<dbReference type="PANTHER" id="PTHR43643">
    <property type="entry name" value="HISTIDINOL-PHOSPHATE AMINOTRANSFERASE 2"/>
    <property type="match status" value="1"/>
</dbReference>
<keyword evidence="7" id="KW-0028">Amino-acid biosynthesis</keyword>
<feature type="modified residue" description="N6-(pyridoxal phosphate)lysine" evidence="7">
    <location>
        <position position="227"/>
    </location>
</feature>
<evidence type="ECO:0000256" key="3">
    <source>
        <dbReference type="ARBA" id="ARBA00022576"/>
    </source>
</evidence>
<evidence type="ECO:0000259" key="8">
    <source>
        <dbReference type="Pfam" id="PF00155"/>
    </source>
</evidence>
<gene>
    <name evidence="7" type="primary">hisC</name>
    <name evidence="9" type="ORF">SAMN05421799_107150</name>
</gene>
<evidence type="ECO:0000256" key="1">
    <source>
        <dbReference type="ARBA" id="ARBA00001933"/>
    </source>
</evidence>
<dbReference type="Gene3D" id="3.40.640.10">
    <property type="entry name" value="Type I PLP-dependent aspartate aminotransferase-like (Major domain)"/>
    <property type="match status" value="1"/>
</dbReference>
<dbReference type="PANTHER" id="PTHR43643:SF3">
    <property type="entry name" value="HISTIDINOL-PHOSPHATE AMINOTRANSFERASE"/>
    <property type="match status" value="1"/>
</dbReference>
<dbReference type="Proteomes" id="UP000186156">
    <property type="component" value="Unassembled WGS sequence"/>
</dbReference>
<protein>
    <recommendedName>
        <fullName evidence="7">Histidinol-phosphate aminotransferase</fullName>
        <ecNumber evidence="7">2.6.1.9</ecNumber>
    </recommendedName>
    <alternativeName>
        <fullName evidence="7">Imidazole acetol-phosphate transaminase</fullName>
    </alternativeName>
</protein>
<dbReference type="InterPro" id="IPR015421">
    <property type="entry name" value="PyrdxlP-dep_Trfase_major"/>
</dbReference>
<keyword evidence="4 7" id="KW-0808">Transferase</keyword>
<keyword evidence="5 7" id="KW-0663">Pyridoxal phosphate</keyword>
<evidence type="ECO:0000313" key="9">
    <source>
        <dbReference type="EMBL" id="SIS94734.1"/>
    </source>
</evidence>